<evidence type="ECO:0000313" key="10">
    <source>
        <dbReference type="Proteomes" id="UP001140094"/>
    </source>
</evidence>
<organism evidence="9 10">
    <name type="scientific">Coemansia guatemalensis</name>
    <dbReference type="NCBI Taxonomy" id="2761395"/>
    <lineage>
        <taxon>Eukaryota</taxon>
        <taxon>Fungi</taxon>
        <taxon>Fungi incertae sedis</taxon>
        <taxon>Zoopagomycota</taxon>
        <taxon>Kickxellomycotina</taxon>
        <taxon>Kickxellomycetes</taxon>
        <taxon>Kickxellales</taxon>
        <taxon>Kickxellaceae</taxon>
        <taxon>Coemansia</taxon>
    </lineage>
</organism>
<evidence type="ECO:0000256" key="4">
    <source>
        <dbReference type="ARBA" id="ARBA00022475"/>
    </source>
</evidence>
<dbReference type="Gene3D" id="1.50.10.150">
    <property type="entry name" value="Voltage-dependent anion channel"/>
    <property type="match status" value="1"/>
</dbReference>
<feature type="transmembrane region" description="Helical" evidence="8">
    <location>
        <begin position="12"/>
        <end position="31"/>
    </location>
</feature>
<keyword evidence="5 8" id="KW-0812">Transmembrane</keyword>
<evidence type="ECO:0000256" key="7">
    <source>
        <dbReference type="ARBA" id="ARBA00023136"/>
    </source>
</evidence>
<dbReference type="AlphaFoldDB" id="A0A9W8HSY3"/>
<evidence type="ECO:0000256" key="8">
    <source>
        <dbReference type="SAM" id="Phobius"/>
    </source>
</evidence>
<feature type="transmembrane region" description="Helical" evidence="8">
    <location>
        <begin position="186"/>
        <end position="213"/>
    </location>
</feature>
<dbReference type="Pfam" id="PF03595">
    <property type="entry name" value="SLAC1"/>
    <property type="match status" value="1"/>
</dbReference>
<dbReference type="GO" id="GO:0000319">
    <property type="term" value="F:sulfite transmembrane transporter activity"/>
    <property type="evidence" value="ECO:0007669"/>
    <property type="project" value="TreeGrafter"/>
</dbReference>
<name>A0A9W8HSY3_9FUNG</name>
<feature type="transmembrane region" description="Helical" evidence="8">
    <location>
        <begin position="225"/>
        <end position="245"/>
    </location>
</feature>
<accession>A0A9W8HSY3</accession>
<feature type="transmembrane region" description="Helical" evidence="8">
    <location>
        <begin position="43"/>
        <end position="64"/>
    </location>
</feature>
<evidence type="ECO:0000256" key="5">
    <source>
        <dbReference type="ARBA" id="ARBA00022692"/>
    </source>
</evidence>
<evidence type="ECO:0000313" key="9">
    <source>
        <dbReference type="EMBL" id="KAJ2801113.1"/>
    </source>
</evidence>
<feature type="transmembrane region" description="Helical" evidence="8">
    <location>
        <begin position="143"/>
        <end position="166"/>
    </location>
</feature>
<dbReference type="OrthoDB" id="1099at2759"/>
<keyword evidence="7 8" id="KW-0472">Membrane</keyword>
<keyword evidence="10" id="KW-1185">Reference proteome</keyword>
<gene>
    <name evidence="9" type="primary">SSU1_2</name>
    <name evidence="9" type="ORF">H4R20_003807</name>
</gene>
<keyword evidence="4" id="KW-1003">Cell membrane</keyword>
<feature type="transmembrane region" description="Helical" evidence="8">
    <location>
        <begin position="76"/>
        <end position="98"/>
    </location>
</feature>
<keyword evidence="3" id="KW-0813">Transport</keyword>
<dbReference type="GO" id="GO:0005886">
    <property type="term" value="C:plasma membrane"/>
    <property type="evidence" value="ECO:0007669"/>
    <property type="project" value="UniProtKB-SubCell"/>
</dbReference>
<dbReference type="InterPro" id="IPR004695">
    <property type="entry name" value="SLAC1/Mae1/Ssu1/TehA"/>
</dbReference>
<keyword evidence="6 8" id="KW-1133">Transmembrane helix</keyword>
<comment type="similarity">
    <text evidence="2">Belongs to the tellurite-resistance/dicarboxylate transporter (TDT) family.</text>
</comment>
<dbReference type="InterPro" id="IPR038665">
    <property type="entry name" value="Voltage-dep_anion_channel_sf"/>
</dbReference>
<evidence type="ECO:0000256" key="3">
    <source>
        <dbReference type="ARBA" id="ARBA00022448"/>
    </source>
</evidence>
<dbReference type="InterPro" id="IPR051629">
    <property type="entry name" value="Sulfite_efflux_TDT"/>
</dbReference>
<evidence type="ECO:0000256" key="2">
    <source>
        <dbReference type="ARBA" id="ARBA00008566"/>
    </source>
</evidence>
<feature type="transmembrane region" description="Helical" evidence="8">
    <location>
        <begin position="104"/>
        <end position="131"/>
    </location>
</feature>
<dbReference type="EMBL" id="JANBUO010000869">
    <property type="protein sequence ID" value="KAJ2801113.1"/>
    <property type="molecule type" value="Genomic_DNA"/>
</dbReference>
<evidence type="ECO:0000256" key="6">
    <source>
        <dbReference type="ARBA" id="ARBA00022989"/>
    </source>
</evidence>
<reference evidence="9" key="1">
    <citation type="submission" date="2022-07" db="EMBL/GenBank/DDBJ databases">
        <title>Phylogenomic reconstructions and comparative analyses of Kickxellomycotina fungi.</title>
        <authorList>
            <person name="Reynolds N.K."/>
            <person name="Stajich J.E."/>
            <person name="Barry K."/>
            <person name="Grigoriev I.V."/>
            <person name="Crous P."/>
            <person name="Smith M.E."/>
        </authorList>
    </citation>
    <scope>NUCLEOTIDE SEQUENCE</scope>
    <source>
        <strain evidence="9">NRRL 1565</strain>
    </source>
</reference>
<dbReference type="Proteomes" id="UP001140094">
    <property type="component" value="Unassembled WGS sequence"/>
</dbReference>
<dbReference type="PANTHER" id="PTHR31686">
    <property type="match status" value="1"/>
</dbReference>
<proteinExistence type="inferred from homology"/>
<evidence type="ECO:0000256" key="1">
    <source>
        <dbReference type="ARBA" id="ARBA00004651"/>
    </source>
</evidence>
<comment type="caution">
    <text evidence="9">The sequence shown here is derived from an EMBL/GenBank/DDBJ whole genome shotgun (WGS) entry which is preliminary data.</text>
</comment>
<dbReference type="PANTHER" id="PTHR31686:SF1">
    <property type="entry name" value="SULFITE EFFLUX PUMP SSU1"/>
    <property type="match status" value="1"/>
</dbReference>
<comment type="subcellular location">
    <subcellularLocation>
        <location evidence="1">Cell membrane</location>
        <topology evidence="1">Multi-pass membrane protein</topology>
    </subcellularLocation>
</comment>
<sequence>MRSHPRRLLHYGGIPMSLATIVSGITSYGFGDTTAICLLGWSIWWIASILAVASSVLLICLIVSREISSAENVTGAWLLLVAPLAVCAAAGGSIAELLPNDSQALLTLLTSYFLLGAGAPLTGCIVILYIYRITVHKLPPHDAIITAFIPLGPIGQIGVAALSLGGSANAILPGTVPLIDGLGTTMLNLGIILALLAWGFSVYWIIHAIFSVIYQRRSAAIPFNISWWALTFPLGVFAILTCLLAETMDLWYFRVQFIALVAILLALWLFNIARTVAGAWTGAIFGIQSIAPNCNIPESTISSNNSTVYCSDTHV</sequence>
<protein>
    <submittedName>
        <fullName evidence="9">Plasma membrane sulfite pump involved in sulfite metabolism</fullName>
    </submittedName>
</protein>
<feature type="transmembrane region" description="Helical" evidence="8">
    <location>
        <begin position="251"/>
        <end position="270"/>
    </location>
</feature>